<evidence type="ECO:0000313" key="2">
    <source>
        <dbReference type="Proteomes" id="UP000663970"/>
    </source>
</evidence>
<organism evidence="1 2">
    <name type="scientific">Halobacillus kuroshimensis</name>
    <dbReference type="NCBI Taxonomy" id="302481"/>
    <lineage>
        <taxon>Bacteria</taxon>
        <taxon>Bacillati</taxon>
        <taxon>Bacillota</taxon>
        <taxon>Bacilli</taxon>
        <taxon>Bacillales</taxon>
        <taxon>Bacillaceae</taxon>
        <taxon>Halobacillus</taxon>
    </lineage>
</organism>
<sequence length="341" mass="40321">MKDHQLIEPRPLASLHMRHTSSLYMTYLENLKIHSQKEALLRTRDVILGDFPTHIDDQLACLEFFYMNDFFEDLAVVLHSPYIHQEVLPLYNLLLQRVRTPVSKEQLTLLQQYQCSHPSLHCLHLFLMIYAYYDLKVFTALDKYIDDCDRALANVDEPLMYYYLNQRYQELLFHHYWKTDNPILASRHAYKMINTELSPRRKSRMYFILALCQLFNGYDSAMDPLTKALAIADQYELSSFADMIRVHTIPFISAFHHRTAGVSTTDVVEQAHLDLADGRFEKARQALESLPTPTPFQESYLGYVNQDMDMLYRSYTRFIKERGDHFFARVPLEYMKRLKTC</sequence>
<gene>
    <name evidence="1" type="ORF">JF544_17545</name>
</gene>
<dbReference type="Pfam" id="PF22871">
    <property type="entry name" value="AimR"/>
    <property type="match status" value="1"/>
</dbReference>
<protein>
    <submittedName>
        <fullName evidence="1">Uncharacterized protein</fullName>
    </submittedName>
</protein>
<dbReference type="RefSeq" id="WP_027956823.1">
    <property type="nucleotide sequence ID" value="NZ_JAEKJY010000006.1"/>
</dbReference>
<dbReference type="Proteomes" id="UP000663970">
    <property type="component" value="Unassembled WGS sequence"/>
</dbReference>
<keyword evidence="2" id="KW-1185">Reference proteome</keyword>
<dbReference type="NCBIfam" id="NF038310">
    <property type="entry name" value="lysogeny_AimR"/>
    <property type="match status" value="1"/>
</dbReference>
<comment type="caution">
    <text evidence="1">The sequence shown here is derived from an EMBL/GenBank/DDBJ whole genome shotgun (WGS) entry which is preliminary data.</text>
</comment>
<reference evidence="1 2" key="1">
    <citation type="submission" date="2020-12" db="EMBL/GenBank/DDBJ databases">
        <title>Oil enriched cultivation method for isolating marine PHA-producing bacteria.</title>
        <authorList>
            <person name="Zheng W."/>
            <person name="Yu S."/>
            <person name="Huang Y."/>
        </authorList>
    </citation>
    <scope>NUCLEOTIDE SEQUENCE [LARGE SCALE GENOMIC DNA]</scope>
    <source>
        <strain evidence="1 2">SY-2-6</strain>
    </source>
</reference>
<evidence type="ECO:0000313" key="1">
    <source>
        <dbReference type="EMBL" id="MBN8237065.1"/>
    </source>
</evidence>
<proteinExistence type="predicted"/>
<name>A0ABS3E0D0_9BACI</name>
<dbReference type="EMBL" id="JAEKJY010000006">
    <property type="protein sequence ID" value="MBN8237065.1"/>
    <property type="molecule type" value="Genomic_DNA"/>
</dbReference>
<dbReference type="InterPro" id="IPR047705">
    <property type="entry name" value="AimR-like"/>
</dbReference>
<accession>A0ABS3E0D0</accession>